<feature type="chain" id="PRO_5038522953" description="Secreted protein" evidence="1">
    <location>
        <begin position="27"/>
        <end position="86"/>
    </location>
</feature>
<sequence>MAMKRILISGMIAGAAMLGGGPVATATEATPAADVKVMSGWEYIDWYSRLSWCQDRGKAEVNQNGALGYSCSPWNGDMWQLWVQRP</sequence>
<evidence type="ECO:0008006" key="4">
    <source>
        <dbReference type="Google" id="ProtNLM"/>
    </source>
</evidence>
<protein>
    <recommendedName>
        <fullName evidence="4">Secreted protein</fullName>
    </recommendedName>
</protein>
<evidence type="ECO:0000313" key="2">
    <source>
        <dbReference type="EMBL" id="ANN14898.1"/>
    </source>
</evidence>
<dbReference type="KEGG" id="aori:SD37_04000"/>
<evidence type="ECO:0000256" key="1">
    <source>
        <dbReference type="SAM" id="SignalP"/>
    </source>
</evidence>
<keyword evidence="3" id="KW-1185">Reference proteome</keyword>
<evidence type="ECO:0000313" key="3">
    <source>
        <dbReference type="Proteomes" id="UP000093695"/>
    </source>
</evidence>
<accession>A0A193BRT3</accession>
<gene>
    <name evidence="2" type="ORF">SD37_04000</name>
</gene>
<dbReference type="EMBL" id="CP016174">
    <property type="protein sequence ID" value="ANN14898.1"/>
    <property type="molecule type" value="Genomic_DNA"/>
</dbReference>
<organism evidence="2 3">
    <name type="scientific">Amycolatopsis orientalis</name>
    <name type="common">Nocardia orientalis</name>
    <dbReference type="NCBI Taxonomy" id="31958"/>
    <lineage>
        <taxon>Bacteria</taxon>
        <taxon>Bacillati</taxon>
        <taxon>Actinomycetota</taxon>
        <taxon>Actinomycetes</taxon>
        <taxon>Pseudonocardiales</taxon>
        <taxon>Pseudonocardiaceae</taxon>
        <taxon>Amycolatopsis</taxon>
    </lineage>
</organism>
<name>A0A193BRT3_AMYOR</name>
<proteinExistence type="predicted"/>
<feature type="signal peptide" evidence="1">
    <location>
        <begin position="1"/>
        <end position="26"/>
    </location>
</feature>
<dbReference type="STRING" id="31958.SD37_04000"/>
<reference evidence="2 3" key="1">
    <citation type="journal article" date="2015" name="Genome Announc.">
        <title>Draft Genome Sequence of Norvancomycin-Producing Strain Amycolatopsis orientalis CPCC200066.</title>
        <authorList>
            <person name="Lei X."/>
            <person name="Yuan F."/>
            <person name="Shi Y."/>
            <person name="Li X."/>
            <person name="Wang L."/>
            <person name="Hong B."/>
        </authorList>
    </citation>
    <scope>NUCLEOTIDE SEQUENCE [LARGE SCALE GENOMIC DNA]</scope>
    <source>
        <strain evidence="2 3">B-37</strain>
    </source>
</reference>
<dbReference type="Proteomes" id="UP000093695">
    <property type="component" value="Chromosome"/>
</dbReference>
<dbReference type="AlphaFoldDB" id="A0A193BRT3"/>
<keyword evidence="1" id="KW-0732">Signal</keyword>